<evidence type="ECO:0000313" key="2">
    <source>
        <dbReference type="EMBL" id="GFH09046.1"/>
    </source>
</evidence>
<keyword evidence="3" id="KW-1185">Reference proteome</keyword>
<feature type="region of interest" description="Disordered" evidence="1">
    <location>
        <begin position="83"/>
        <end position="110"/>
    </location>
</feature>
<accession>A0A699YQ21</accession>
<dbReference type="AlphaFoldDB" id="A0A699YQ21"/>
<name>A0A699YQ21_HAELA</name>
<evidence type="ECO:0000313" key="3">
    <source>
        <dbReference type="Proteomes" id="UP000485058"/>
    </source>
</evidence>
<feature type="non-terminal residue" evidence="2">
    <location>
        <position position="1"/>
    </location>
</feature>
<gene>
    <name evidence="2" type="ORF">HaLaN_04114</name>
</gene>
<reference evidence="2 3" key="1">
    <citation type="submission" date="2020-02" db="EMBL/GenBank/DDBJ databases">
        <title>Draft genome sequence of Haematococcus lacustris strain NIES-144.</title>
        <authorList>
            <person name="Morimoto D."/>
            <person name="Nakagawa S."/>
            <person name="Yoshida T."/>
            <person name="Sawayama S."/>
        </authorList>
    </citation>
    <scope>NUCLEOTIDE SEQUENCE [LARGE SCALE GENOMIC DNA]</scope>
    <source>
        <strain evidence="2 3">NIES-144</strain>
    </source>
</reference>
<comment type="caution">
    <text evidence="2">The sequence shown here is derived from an EMBL/GenBank/DDBJ whole genome shotgun (WGS) entry which is preliminary data.</text>
</comment>
<organism evidence="2 3">
    <name type="scientific">Haematococcus lacustris</name>
    <name type="common">Green alga</name>
    <name type="synonym">Haematococcus pluvialis</name>
    <dbReference type="NCBI Taxonomy" id="44745"/>
    <lineage>
        <taxon>Eukaryota</taxon>
        <taxon>Viridiplantae</taxon>
        <taxon>Chlorophyta</taxon>
        <taxon>core chlorophytes</taxon>
        <taxon>Chlorophyceae</taxon>
        <taxon>CS clade</taxon>
        <taxon>Chlamydomonadales</taxon>
        <taxon>Haematococcaceae</taxon>
        <taxon>Haematococcus</taxon>
    </lineage>
</organism>
<evidence type="ECO:0000256" key="1">
    <source>
        <dbReference type="SAM" id="MobiDB-lite"/>
    </source>
</evidence>
<dbReference type="Proteomes" id="UP000485058">
    <property type="component" value="Unassembled WGS sequence"/>
</dbReference>
<protein>
    <submittedName>
        <fullName evidence="2">Uncharacterized protein</fullName>
    </submittedName>
</protein>
<sequence>PGQCLNPVAIVGVLPGQSPSVWGAGASTCDVLNTSWFLSDNPDFTFRLLAAPGASYLIVVSGYGDSYRCGSAALAVTASFPETSESSVEESSEASAAATTRKSRKLLHGA</sequence>
<proteinExistence type="predicted"/>
<feature type="compositionally biased region" description="Basic residues" evidence="1">
    <location>
        <begin position="101"/>
        <end position="110"/>
    </location>
</feature>
<dbReference type="EMBL" id="BLLF01000204">
    <property type="protein sequence ID" value="GFH09046.1"/>
    <property type="molecule type" value="Genomic_DNA"/>
</dbReference>